<reference evidence="1 2" key="1">
    <citation type="journal article" date="2010" name="Nat. Biotechnol.">
        <title>Genome sequence of the model mushroom Schizophyllum commune.</title>
        <authorList>
            <person name="Ohm R.A."/>
            <person name="de Jong J.F."/>
            <person name="Lugones L.G."/>
            <person name="Aerts A."/>
            <person name="Kothe E."/>
            <person name="Stajich J.E."/>
            <person name="de Vries R.P."/>
            <person name="Record E."/>
            <person name="Levasseur A."/>
            <person name="Baker S.E."/>
            <person name="Bartholomew K.A."/>
            <person name="Coutinho P.M."/>
            <person name="Erdmann S."/>
            <person name="Fowler T.J."/>
            <person name="Gathman A.C."/>
            <person name="Lombard V."/>
            <person name="Henrissat B."/>
            <person name="Knabe N."/>
            <person name="Kuees U."/>
            <person name="Lilly W.W."/>
            <person name="Lindquist E."/>
            <person name="Lucas S."/>
            <person name="Magnuson J.K."/>
            <person name="Piumi F."/>
            <person name="Raudaskoski M."/>
            <person name="Salamov A."/>
            <person name="Schmutz J."/>
            <person name="Schwarze F.W.M.R."/>
            <person name="vanKuyk P.A."/>
            <person name="Horton J.S."/>
            <person name="Grigoriev I.V."/>
            <person name="Woesten H.A.B."/>
        </authorList>
    </citation>
    <scope>NUCLEOTIDE SEQUENCE [LARGE SCALE GENOMIC DNA]</scope>
    <source>
        <strain evidence="2">H4-8 / FGSC 9210</strain>
    </source>
</reference>
<dbReference type="InParanoid" id="D8PRA0"/>
<keyword evidence="2" id="KW-1185">Reference proteome</keyword>
<evidence type="ECO:0000313" key="2">
    <source>
        <dbReference type="Proteomes" id="UP000007431"/>
    </source>
</evidence>
<evidence type="ECO:0000313" key="1">
    <source>
        <dbReference type="EMBL" id="EFJ03826.1"/>
    </source>
</evidence>
<dbReference type="HOGENOM" id="CLU_2265278_0_0_1"/>
<protein>
    <submittedName>
        <fullName evidence="1">Expressed protein</fullName>
    </submittedName>
</protein>
<proteinExistence type="predicted"/>
<accession>D8PRA0</accession>
<dbReference type="EMBL" id="GL377302">
    <property type="protein sequence ID" value="EFJ03826.1"/>
    <property type="molecule type" value="Genomic_DNA"/>
</dbReference>
<gene>
    <name evidence="1" type="ORF">SCHCODRAFT_10169</name>
</gene>
<sequence length="103" mass="11509">MANEAGWVHLCHFVRRRVAYRPPDYHWSELWAATLGLLTFLSTKLGDLATTGEIEALISEASASSSYGQLKALTLVCRRFPLYTSLYGHRSGSCLLQKRCMSA</sequence>
<dbReference type="AlphaFoldDB" id="D8PRA0"/>
<name>D8PRA0_SCHCM</name>
<dbReference type="Proteomes" id="UP000007431">
    <property type="component" value="Unassembled WGS sequence"/>
</dbReference>
<organism evidence="2">
    <name type="scientific">Schizophyllum commune (strain H4-8 / FGSC 9210)</name>
    <name type="common">Split gill fungus</name>
    <dbReference type="NCBI Taxonomy" id="578458"/>
    <lineage>
        <taxon>Eukaryota</taxon>
        <taxon>Fungi</taxon>
        <taxon>Dikarya</taxon>
        <taxon>Basidiomycota</taxon>
        <taxon>Agaricomycotina</taxon>
        <taxon>Agaricomycetes</taxon>
        <taxon>Agaricomycetidae</taxon>
        <taxon>Agaricales</taxon>
        <taxon>Schizophyllaceae</taxon>
        <taxon>Schizophyllum</taxon>
    </lineage>
</organism>